<reference evidence="1" key="1">
    <citation type="journal article" date="2012" name="Nature">
        <title>The tomato genome sequence provides insights into fleshy fruit evolution.</title>
        <authorList>
            <consortium name="Tomato Genome Consortium"/>
        </authorList>
    </citation>
    <scope>NUCLEOTIDE SEQUENCE [LARGE SCALE GENOMIC DNA]</scope>
    <source>
        <strain evidence="1">cv. Heinz 1706</strain>
    </source>
</reference>
<dbReference type="PaxDb" id="4081-Solyc01g013980.1.1"/>
<dbReference type="PhylomeDB" id="K4AU35"/>
<evidence type="ECO:0000313" key="1">
    <source>
        <dbReference type="EnsemblPlants" id="Solyc01g013980.1.1"/>
    </source>
</evidence>
<dbReference type="EnsemblPlants" id="Solyc01g013980.1.1">
    <property type="protein sequence ID" value="Solyc01g013980.1.1"/>
    <property type="gene ID" value="Solyc01g013980.1"/>
</dbReference>
<dbReference type="AlphaFoldDB" id="K4AU35"/>
<dbReference type="HOGENOM" id="CLU_3261519_0_0_1"/>
<protein>
    <submittedName>
        <fullName evidence="1">Uncharacterized protein</fullName>
    </submittedName>
</protein>
<reference evidence="1" key="2">
    <citation type="submission" date="2015-06" db="UniProtKB">
        <authorList>
            <consortium name="EnsemblPlants"/>
        </authorList>
    </citation>
    <scope>IDENTIFICATION</scope>
    <source>
        <strain evidence="1">cv. Heinz 1706</strain>
    </source>
</reference>
<dbReference type="STRING" id="4081.K4AU35"/>
<evidence type="ECO:0000313" key="2">
    <source>
        <dbReference type="Proteomes" id="UP000004994"/>
    </source>
</evidence>
<keyword evidence="2" id="KW-1185">Reference proteome</keyword>
<sequence length="42" mass="4892">MQNQTVSKLKDYVIELNSLPKMARNINLDKHLTTFTSKPLFL</sequence>
<dbReference type="Gramene" id="Solyc01g013980.1.1">
    <property type="protein sequence ID" value="Solyc01g013980.1.1"/>
    <property type="gene ID" value="Solyc01g013980.1"/>
</dbReference>
<proteinExistence type="predicted"/>
<accession>K4AU35</accession>
<dbReference type="Proteomes" id="UP000004994">
    <property type="component" value="Chromosome 1"/>
</dbReference>
<organism evidence="1">
    <name type="scientific">Solanum lycopersicum</name>
    <name type="common">Tomato</name>
    <name type="synonym">Lycopersicon esculentum</name>
    <dbReference type="NCBI Taxonomy" id="4081"/>
    <lineage>
        <taxon>Eukaryota</taxon>
        <taxon>Viridiplantae</taxon>
        <taxon>Streptophyta</taxon>
        <taxon>Embryophyta</taxon>
        <taxon>Tracheophyta</taxon>
        <taxon>Spermatophyta</taxon>
        <taxon>Magnoliopsida</taxon>
        <taxon>eudicotyledons</taxon>
        <taxon>Gunneridae</taxon>
        <taxon>Pentapetalae</taxon>
        <taxon>asterids</taxon>
        <taxon>lamiids</taxon>
        <taxon>Solanales</taxon>
        <taxon>Solanaceae</taxon>
        <taxon>Solanoideae</taxon>
        <taxon>Solaneae</taxon>
        <taxon>Solanum</taxon>
        <taxon>Solanum subgen. Lycopersicon</taxon>
    </lineage>
</organism>
<dbReference type="InParanoid" id="K4AU35"/>
<name>K4AU35_SOLLC</name>
<dbReference type="SMR" id="K4AU35"/>